<keyword evidence="7" id="KW-0690">Ribosome biogenesis</keyword>
<dbReference type="OrthoDB" id="9807740at2"/>
<evidence type="ECO:0000256" key="4">
    <source>
        <dbReference type="ARBA" id="ARBA00022759"/>
    </source>
</evidence>
<dbReference type="SUPFAM" id="SSF55486">
    <property type="entry name" value="Metalloproteases ('zincins'), catalytic domain"/>
    <property type="match status" value="1"/>
</dbReference>
<dbReference type="HAMAP" id="MF_00009">
    <property type="entry name" value="Endoribonucl_YbeY"/>
    <property type="match status" value="1"/>
</dbReference>
<feature type="binding site" evidence="7">
    <location>
        <position position="110"/>
    </location>
    <ligand>
        <name>Zn(2+)</name>
        <dbReference type="ChEBI" id="CHEBI:29105"/>
        <note>catalytic</note>
    </ligand>
</feature>
<name>D7DKR1_METV0</name>
<dbReference type="eggNOG" id="COG0319">
    <property type="taxonomic scope" value="Bacteria"/>
</dbReference>
<keyword evidence="7" id="KW-0698">rRNA processing</keyword>
<keyword evidence="2 7" id="KW-0540">Nuclease</keyword>
<evidence type="ECO:0000256" key="7">
    <source>
        <dbReference type="HAMAP-Rule" id="MF_00009"/>
    </source>
</evidence>
<comment type="subcellular location">
    <subcellularLocation>
        <location evidence="7">Cytoplasm</location>
    </subcellularLocation>
</comment>
<dbReference type="HOGENOM" id="CLU_106710_0_1_4"/>
<dbReference type="PANTHER" id="PTHR46986">
    <property type="entry name" value="ENDORIBONUCLEASE YBEY, CHLOROPLASTIC"/>
    <property type="match status" value="1"/>
</dbReference>
<keyword evidence="9" id="KW-1185">Reference proteome</keyword>
<evidence type="ECO:0000256" key="5">
    <source>
        <dbReference type="ARBA" id="ARBA00022801"/>
    </source>
</evidence>
<dbReference type="STRING" id="666681.M301_2139"/>
<dbReference type="GO" id="GO:0006364">
    <property type="term" value="P:rRNA processing"/>
    <property type="evidence" value="ECO:0007669"/>
    <property type="project" value="UniProtKB-UniRule"/>
</dbReference>
<evidence type="ECO:0000313" key="9">
    <source>
        <dbReference type="Proteomes" id="UP000000383"/>
    </source>
</evidence>
<dbReference type="RefSeq" id="WP_013148815.1">
    <property type="nucleotide sequence ID" value="NC_014207.1"/>
</dbReference>
<dbReference type="InterPro" id="IPR023091">
    <property type="entry name" value="MetalPrtase_cat_dom_sf_prd"/>
</dbReference>
<dbReference type="NCBIfam" id="TIGR00043">
    <property type="entry name" value="rRNA maturation RNase YbeY"/>
    <property type="match status" value="1"/>
</dbReference>
<feature type="binding site" evidence="7">
    <location>
        <position position="106"/>
    </location>
    <ligand>
        <name>Zn(2+)</name>
        <dbReference type="ChEBI" id="CHEBI:29105"/>
        <note>catalytic</note>
    </ligand>
</feature>
<dbReference type="KEGG" id="meh:M301_2139"/>
<reference evidence="8 9" key="2">
    <citation type="journal article" date="2011" name="J. Bacteriol.">
        <title>Genomes of three methylotrophs from a single niche uncover genetic and metabolic divergence of Methylophilaceae.</title>
        <authorList>
            <person name="Lapidus A."/>
            <person name="Clum A."/>
            <person name="Labutti K."/>
            <person name="Kaluzhnaya M.G."/>
            <person name="Lim S."/>
            <person name="Beck D.A."/>
            <person name="Glavina Del Rio T."/>
            <person name="Nolan M."/>
            <person name="Mavromatis K."/>
            <person name="Huntemann M."/>
            <person name="Lucas S."/>
            <person name="Lidstrom M.E."/>
            <person name="Ivanova N."/>
            <person name="Chistoserdova L."/>
        </authorList>
    </citation>
    <scope>NUCLEOTIDE SEQUENCE [LARGE SCALE GENOMIC DNA]</scope>
    <source>
        <strain evidence="8 9">301</strain>
    </source>
</reference>
<dbReference type="Proteomes" id="UP000000383">
    <property type="component" value="Chromosome"/>
</dbReference>
<organism evidence="8 9">
    <name type="scientific">Methylotenera versatilis (strain 301)</name>
    <dbReference type="NCBI Taxonomy" id="666681"/>
    <lineage>
        <taxon>Bacteria</taxon>
        <taxon>Pseudomonadati</taxon>
        <taxon>Pseudomonadota</taxon>
        <taxon>Betaproteobacteria</taxon>
        <taxon>Nitrosomonadales</taxon>
        <taxon>Methylophilaceae</taxon>
        <taxon>Methylotenera</taxon>
    </lineage>
</organism>
<evidence type="ECO:0000313" key="8">
    <source>
        <dbReference type="EMBL" id="ADI30507.1"/>
    </source>
</evidence>
<keyword evidence="6 7" id="KW-0862">Zinc</keyword>
<comment type="similarity">
    <text evidence="1 7">Belongs to the endoribonuclease YbeY family.</text>
</comment>
<dbReference type="Gene3D" id="3.40.390.30">
    <property type="entry name" value="Metalloproteases ('zincins'), catalytic domain"/>
    <property type="match status" value="1"/>
</dbReference>
<evidence type="ECO:0000256" key="6">
    <source>
        <dbReference type="ARBA" id="ARBA00022833"/>
    </source>
</evidence>
<evidence type="ECO:0000256" key="1">
    <source>
        <dbReference type="ARBA" id="ARBA00010875"/>
    </source>
</evidence>
<dbReference type="Pfam" id="PF02130">
    <property type="entry name" value="YbeY"/>
    <property type="match status" value="1"/>
</dbReference>
<evidence type="ECO:0000256" key="2">
    <source>
        <dbReference type="ARBA" id="ARBA00022722"/>
    </source>
</evidence>
<accession>D7DKR1</accession>
<dbReference type="EMBL" id="CP002056">
    <property type="protein sequence ID" value="ADI30507.1"/>
    <property type="molecule type" value="Genomic_DNA"/>
</dbReference>
<reference evidence="9" key="1">
    <citation type="submission" date="2010-05" db="EMBL/GenBank/DDBJ databases">
        <title>Complete sequence of Methylotenera sp. 301.</title>
        <authorList>
            <person name="Lucas S."/>
            <person name="Copeland A."/>
            <person name="Lapidus A."/>
            <person name="Cheng J.-F."/>
            <person name="Bruce D."/>
            <person name="Goodwin L."/>
            <person name="Pitluck S."/>
            <person name="Clum A."/>
            <person name="Land M."/>
            <person name="Hauser L."/>
            <person name="Kyrpides N."/>
            <person name="Ivanova N."/>
            <person name="Chistoservova L."/>
            <person name="Kalyuzhnaya M."/>
            <person name="Woyke T."/>
        </authorList>
    </citation>
    <scope>NUCLEOTIDE SEQUENCE [LARGE SCALE GENOMIC DNA]</scope>
    <source>
        <strain evidence="9">301</strain>
    </source>
</reference>
<dbReference type="InterPro" id="IPR002036">
    <property type="entry name" value="YbeY"/>
</dbReference>
<dbReference type="AlphaFoldDB" id="D7DKR1"/>
<dbReference type="PANTHER" id="PTHR46986:SF1">
    <property type="entry name" value="ENDORIBONUCLEASE YBEY, CHLOROPLASTIC"/>
    <property type="match status" value="1"/>
</dbReference>
<comment type="cofactor">
    <cofactor evidence="7">
        <name>Zn(2+)</name>
        <dbReference type="ChEBI" id="CHEBI:29105"/>
    </cofactor>
    <text evidence="7">Binds 1 zinc ion.</text>
</comment>
<dbReference type="GO" id="GO:0004521">
    <property type="term" value="F:RNA endonuclease activity"/>
    <property type="evidence" value="ECO:0007669"/>
    <property type="project" value="UniProtKB-UniRule"/>
</dbReference>
<dbReference type="GO" id="GO:0005737">
    <property type="term" value="C:cytoplasm"/>
    <property type="evidence" value="ECO:0007669"/>
    <property type="project" value="UniProtKB-SubCell"/>
</dbReference>
<dbReference type="EC" id="3.1.-.-" evidence="7"/>
<keyword evidence="5 7" id="KW-0378">Hydrolase</keyword>
<keyword evidence="7" id="KW-0963">Cytoplasm</keyword>
<evidence type="ECO:0000256" key="3">
    <source>
        <dbReference type="ARBA" id="ARBA00022723"/>
    </source>
</evidence>
<keyword evidence="3 7" id="KW-0479">Metal-binding</keyword>
<gene>
    <name evidence="7" type="primary">ybeY</name>
    <name evidence="8" type="ordered locus">M301_2139</name>
</gene>
<sequence>MPTLNLAVQYASTLNDLPSRSQFRLWAKAAIRVDTEAAIRIVDEAEGRELNKAYRGKDYATNVLTFPLTEEPHLMGDIIICAPVVAAEALAQNKPLEAHYAHLTVHGILHLHGYDHEVEAQAELMESLETAIITKLGYANPYLIT</sequence>
<dbReference type="GO" id="GO:0004222">
    <property type="term" value="F:metalloendopeptidase activity"/>
    <property type="evidence" value="ECO:0007669"/>
    <property type="project" value="InterPro"/>
</dbReference>
<comment type="function">
    <text evidence="7">Single strand-specific metallo-endoribonuclease involved in late-stage 70S ribosome quality control and in maturation of the 3' terminus of the 16S rRNA.</text>
</comment>
<keyword evidence="4 7" id="KW-0255">Endonuclease</keyword>
<protein>
    <recommendedName>
        <fullName evidence="7">Endoribonuclease YbeY</fullName>
        <ecNumber evidence="7">3.1.-.-</ecNumber>
    </recommendedName>
</protein>
<feature type="binding site" evidence="7">
    <location>
        <position position="116"/>
    </location>
    <ligand>
        <name>Zn(2+)</name>
        <dbReference type="ChEBI" id="CHEBI:29105"/>
        <note>catalytic</note>
    </ligand>
</feature>
<dbReference type="GO" id="GO:0008270">
    <property type="term" value="F:zinc ion binding"/>
    <property type="evidence" value="ECO:0007669"/>
    <property type="project" value="UniProtKB-UniRule"/>
</dbReference>
<proteinExistence type="inferred from homology"/>